<organism evidence="2 3">
    <name type="scientific">Elysia crispata</name>
    <name type="common">lettuce slug</name>
    <dbReference type="NCBI Taxonomy" id="231223"/>
    <lineage>
        <taxon>Eukaryota</taxon>
        <taxon>Metazoa</taxon>
        <taxon>Spiralia</taxon>
        <taxon>Lophotrochozoa</taxon>
        <taxon>Mollusca</taxon>
        <taxon>Gastropoda</taxon>
        <taxon>Heterobranchia</taxon>
        <taxon>Euthyneura</taxon>
        <taxon>Panpulmonata</taxon>
        <taxon>Sacoglossa</taxon>
        <taxon>Placobranchoidea</taxon>
        <taxon>Plakobranchidae</taxon>
        <taxon>Elysia</taxon>
    </lineage>
</organism>
<dbReference type="AlphaFoldDB" id="A0AAE1BC13"/>
<comment type="caution">
    <text evidence="2">The sequence shown here is derived from an EMBL/GenBank/DDBJ whole genome shotgun (WGS) entry which is preliminary data.</text>
</comment>
<evidence type="ECO:0000256" key="1">
    <source>
        <dbReference type="SAM" id="MobiDB-lite"/>
    </source>
</evidence>
<feature type="region of interest" description="Disordered" evidence="1">
    <location>
        <begin position="1"/>
        <end position="20"/>
    </location>
</feature>
<proteinExistence type="predicted"/>
<sequence>MDFFNAATEQHNHPTNGTSTSQLWKALSSDMKSGLFSHVTISDMIAGIQCRLARLLAPRWRHHHGNADRR</sequence>
<name>A0AAE1BC13_9GAST</name>
<evidence type="ECO:0000313" key="3">
    <source>
        <dbReference type="Proteomes" id="UP001283361"/>
    </source>
</evidence>
<feature type="compositionally biased region" description="Polar residues" evidence="1">
    <location>
        <begin position="7"/>
        <end position="20"/>
    </location>
</feature>
<reference evidence="2" key="1">
    <citation type="journal article" date="2023" name="G3 (Bethesda)">
        <title>A reference genome for the long-term kleptoplast-retaining sea slug Elysia crispata morphotype clarki.</title>
        <authorList>
            <person name="Eastman K.E."/>
            <person name="Pendleton A.L."/>
            <person name="Shaikh M.A."/>
            <person name="Suttiyut T."/>
            <person name="Ogas R."/>
            <person name="Tomko P."/>
            <person name="Gavelis G."/>
            <person name="Widhalm J.R."/>
            <person name="Wisecaver J.H."/>
        </authorList>
    </citation>
    <scope>NUCLEOTIDE SEQUENCE</scope>
    <source>
        <strain evidence="2">ECLA1</strain>
    </source>
</reference>
<protein>
    <submittedName>
        <fullName evidence="2">Uncharacterized protein</fullName>
    </submittedName>
</protein>
<gene>
    <name evidence="2" type="ORF">RRG08_027987</name>
</gene>
<evidence type="ECO:0000313" key="2">
    <source>
        <dbReference type="EMBL" id="KAK3803065.1"/>
    </source>
</evidence>
<dbReference type="Proteomes" id="UP001283361">
    <property type="component" value="Unassembled WGS sequence"/>
</dbReference>
<dbReference type="EMBL" id="JAWDGP010000188">
    <property type="protein sequence ID" value="KAK3803065.1"/>
    <property type="molecule type" value="Genomic_DNA"/>
</dbReference>
<keyword evidence="3" id="KW-1185">Reference proteome</keyword>
<accession>A0AAE1BC13</accession>